<evidence type="ECO:0000313" key="3">
    <source>
        <dbReference type="Proteomes" id="UP000321595"/>
    </source>
</evidence>
<sequence length="312" mass="35817">MPQSTELIRIATPQDSLETRLKRTDLMPAEDHLRPRRHSLWETVPLFVGTSLLTVVFLGMFAPSFFVVMALFTVVFAAFWTARRRQVWAVDANMQAIKLLNAGHVQEAGEKFEELARTEQRTWGHAVFVFNRGVAHMLEGRLQRAFSIFNAVYYSRAFRWGAHRGYEPLLLIEMGSCAALMGWTKEANDYLTKSKKLLPHDEFPRLVILEALLAARRGNFREVVTKIRDNWTLAEDVVRPPTLRSLRVLMAFSMERLGMTQTADFELLVEAARPEPGFGPNEYDYLGVEWPEMRDFLVRYSLTSRTVSPSTS</sequence>
<keyword evidence="1" id="KW-0812">Transmembrane</keyword>
<dbReference type="SUPFAM" id="SSF48452">
    <property type="entry name" value="TPR-like"/>
    <property type="match status" value="1"/>
</dbReference>
<keyword evidence="1" id="KW-1133">Transmembrane helix</keyword>
<dbReference type="Gene3D" id="1.25.40.10">
    <property type="entry name" value="Tetratricopeptide repeat domain"/>
    <property type="match status" value="1"/>
</dbReference>
<protein>
    <recommendedName>
        <fullName evidence="4">Tetratricopeptide repeat protein</fullName>
    </recommendedName>
</protein>
<gene>
    <name evidence="2" type="ORF">FRD01_10095</name>
</gene>
<proteinExistence type="predicted"/>
<dbReference type="InterPro" id="IPR011990">
    <property type="entry name" value="TPR-like_helical_dom_sf"/>
</dbReference>
<feature type="transmembrane region" description="Helical" evidence="1">
    <location>
        <begin position="40"/>
        <end position="58"/>
    </location>
</feature>
<dbReference type="Proteomes" id="UP000321595">
    <property type="component" value="Chromosome"/>
</dbReference>
<name>A0A5B8XV26_9DELT</name>
<keyword evidence="1" id="KW-0472">Membrane</keyword>
<evidence type="ECO:0000256" key="1">
    <source>
        <dbReference type="SAM" id="Phobius"/>
    </source>
</evidence>
<accession>A0A5B8XV26</accession>
<dbReference type="KEGG" id="bbae:FRD01_10095"/>
<reference evidence="2 3" key="1">
    <citation type="submission" date="2019-08" db="EMBL/GenBank/DDBJ databases">
        <authorList>
            <person name="Liang Q."/>
        </authorList>
    </citation>
    <scope>NUCLEOTIDE SEQUENCE [LARGE SCALE GENOMIC DNA]</scope>
    <source>
        <strain evidence="2 3">V1718</strain>
    </source>
</reference>
<evidence type="ECO:0000313" key="2">
    <source>
        <dbReference type="EMBL" id="QED27586.1"/>
    </source>
</evidence>
<dbReference type="EMBL" id="CP042467">
    <property type="protein sequence ID" value="QED27586.1"/>
    <property type="molecule type" value="Genomic_DNA"/>
</dbReference>
<organism evidence="2 3">
    <name type="scientific">Microvenator marinus</name>
    <dbReference type="NCBI Taxonomy" id="2600177"/>
    <lineage>
        <taxon>Bacteria</taxon>
        <taxon>Deltaproteobacteria</taxon>
        <taxon>Bradymonadales</taxon>
        <taxon>Microvenatoraceae</taxon>
        <taxon>Microvenator</taxon>
    </lineage>
</organism>
<evidence type="ECO:0008006" key="4">
    <source>
        <dbReference type="Google" id="ProtNLM"/>
    </source>
</evidence>
<dbReference type="RefSeq" id="WP_146959271.1">
    <property type="nucleotide sequence ID" value="NZ_CP042467.1"/>
</dbReference>
<feature type="transmembrane region" description="Helical" evidence="1">
    <location>
        <begin position="64"/>
        <end position="82"/>
    </location>
</feature>
<dbReference type="AlphaFoldDB" id="A0A5B8XV26"/>
<keyword evidence="3" id="KW-1185">Reference proteome</keyword>